<dbReference type="EMBL" id="AOIL01000067">
    <property type="protein sequence ID" value="ELY85482.1"/>
    <property type="molecule type" value="Genomic_DNA"/>
</dbReference>
<keyword evidence="4" id="KW-1185">Reference proteome</keyword>
<sequence length="433" mass="48923">MSDKQENASSPLGITRTTDIVHTIENAVRDVKHACLRGIRHSRRLDGIDTQIVISGTRGKSSLTRWVYDILYNREYDVLAKVTGNHPVSIHSGETHPISRGHRVTLYENEQEIRSHTPADALVVENQAITSYTTRMVNDRFVDPDVVVLSNVREDHLSTLGSDRYKVARGLVRAIPEGTHVINAEQDPHIREFLETEIARRNATVSHVTVPEQYEHIPGIESIYALNEILRAIDEVPLTDDELAVHRNQMDVEWRQLADGRVYNAAEVNDVQSTEMIRQALFAKDPAIDRIEPFLYLRGDRRGRSVSFLHYLNDLYDRDEPVFDRVHVAGGTTSAFARKAAFPVTVHETETPADDVLQSLLENERPVYIMGNTVATFMRDLEDAIEERELPAETWHSADQSDEPRQTPTDEAASSNASTKPPKQTKTVEVPDN</sequence>
<dbReference type="Pfam" id="PF08245">
    <property type="entry name" value="Mur_ligase_M"/>
    <property type="match status" value="1"/>
</dbReference>
<feature type="domain" description="Mur ligase central" evidence="2">
    <location>
        <begin position="54"/>
        <end position="212"/>
    </location>
</feature>
<dbReference type="STRING" id="1230458.C484_19227"/>
<dbReference type="Gene3D" id="3.40.1190.10">
    <property type="entry name" value="Mur-like, catalytic domain"/>
    <property type="match status" value="1"/>
</dbReference>
<dbReference type="InterPro" id="IPR036565">
    <property type="entry name" value="Mur-like_cat_sf"/>
</dbReference>
<dbReference type="PANTHER" id="PTHR43445">
    <property type="entry name" value="UDP-N-ACETYLMURAMATE--L-ALANINE LIGASE-RELATED"/>
    <property type="match status" value="1"/>
</dbReference>
<reference evidence="3 4" key="1">
    <citation type="journal article" date="2014" name="PLoS Genet.">
        <title>Phylogenetically driven sequencing of extremely halophilic archaea reveals strategies for static and dynamic osmo-response.</title>
        <authorList>
            <person name="Becker E.A."/>
            <person name="Seitzer P.M."/>
            <person name="Tritt A."/>
            <person name="Larsen D."/>
            <person name="Krusor M."/>
            <person name="Yao A.I."/>
            <person name="Wu D."/>
            <person name="Madern D."/>
            <person name="Eisen J.A."/>
            <person name="Darling A.E."/>
            <person name="Facciotti M.T."/>
        </authorList>
    </citation>
    <scope>NUCLEOTIDE SEQUENCE [LARGE SCALE GENOMIC DNA]</scope>
    <source>
        <strain evidence="3 4">DSM 12281</strain>
    </source>
</reference>
<evidence type="ECO:0000256" key="1">
    <source>
        <dbReference type="SAM" id="MobiDB-lite"/>
    </source>
</evidence>
<protein>
    <submittedName>
        <fullName evidence="3">Mur ligase family CapB protein</fullName>
    </submittedName>
</protein>
<dbReference type="Proteomes" id="UP000011648">
    <property type="component" value="Unassembled WGS sequence"/>
</dbReference>
<keyword evidence="3" id="KW-0436">Ligase</keyword>
<dbReference type="InterPro" id="IPR013221">
    <property type="entry name" value="Mur_ligase_cen"/>
</dbReference>
<dbReference type="AlphaFoldDB" id="L9ZIS1"/>
<evidence type="ECO:0000259" key="2">
    <source>
        <dbReference type="Pfam" id="PF08245"/>
    </source>
</evidence>
<feature type="compositionally biased region" description="Polar residues" evidence="1">
    <location>
        <begin position="406"/>
        <end position="427"/>
    </location>
</feature>
<evidence type="ECO:0000313" key="3">
    <source>
        <dbReference type="EMBL" id="ELY85482.1"/>
    </source>
</evidence>
<proteinExistence type="predicted"/>
<accession>L9ZIS1</accession>
<dbReference type="GO" id="GO:0016881">
    <property type="term" value="F:acid-amino acid ligase activity"/>
    <property type="evidence" value="ECO:0007669"/>
    <property type="project" value="InterPro"/>
</dbReference>
<dbReference type="PANTHER" id="PTHR43445:SF1">
    <property type="entry name" value="PGA SYNTHASE CAPB"/>
    <property type="match status" value="1"/>
</dbReference>
<feature type="region of interest" description="Disordered" evidence="1">
    <location>
        <begin position="389"/>
        <end position="433"/>
    </location>
</feature>
<evidence type="ECO:0000313" key="4">
    <source>
        <dbReference type="Proteomes" id="UP000011648"/>
    </source>
</evidence>
<dbReference type="SUPFAM" id="SSF53623">
    <property type="entry name" value="MurD-like peptide ligases, catalytic domain"/>
    <property type="match status" value="1"/>
</dbReference>
<dbReference type="GO" id="GO:0005524">
    <property type="term" value="F:ATP binding"/>
    <property type="evidence" value="ECO:0007669"/>
    <property type="project" value="InterPro"/>
</dbReference>
<dbReference type="OrthoDB" id="192097at2157"/>
<dbReference type="InterPro" id="IPR050061">
    <property type="entry name" value="MurCDEF_pg_biosynth"/>
</dbReference>
<name>L9ZIS1_9EURY</name>
<comment type="caution">
    <text evidence="3">The sequence shown here is derived from an EMBL/GenBank/DDBJ whole genome shotgun (WGS) entry which is preliminary data.</text>
</comment>
<gene>
    <name evidence="3" type="ORF">C484_19227</name>
</gene>
<organism evidence="3 4">
    <name type="scientific">Natrialba taiwanensis DSM 12281</name>
    <dbReference type="NCBI Taxonomy" id="1230458"/>
    <lineage>
        <taxon>Archaea</taxon>
        <taxon>Methanobacteriati</taxon>
        <taxon>Methanobacteriota</taxon>
        <taxon>Stenosarchaea group</taxon>
        <taxon>Halobacteria</taxon>
        <taxon>Halobacteriales</taxon>
        <taxon>Natrialbaceae</taxon>
        <taxon>Natrialba</taxon>
    </lineage>
</organism>
<dbReference type="PATRIC" id="fig|1230458.4.peg.3866"/>